<evidence type="ECO:0000313" key="2">
    <source>
        <dbReference type="Proteomes" id="UP000625316"/>
    </source>
</evidence>
<comment type="caution">
    <text evidence="1">The sequence shown here is derived from an EMBL/GenBank/DDBJ whole genome shotgun (WGS) entry which is preliminary data.</text>
</comment>
<proteinExistence type="predicted"/>
<reference evidence="1" key="1">
    <citation type="submission" date="2020-10" db="EMBL/GenBank/DDBJ databases">
        <authorList>
            <person name="Castelo-Branco R."/>
            <person name="Eusebio N."/>
            <person name="Adriana R."/>
            <person name="Vieira A."/>
            <person name="Brugerolle De Fraissinette N."/>
            <person name="Rezende De Castro R."/>
            <person name="Schneider M.P."/>
            <person name="Vasconcelos V."/>
            <person name="Leao P.N."/>
        </authorList>
    </citation>
    <scope>NUCLEOTIDE SEQUENCE</scope>
    <source>
        <strain evidence="1">LEGE 11480</strain>
    </source>
</reference>
<organism evidence="1 2">
    <name type="scientific">Romeriopsis navalis LEGE 11480</name>
    <dbReference type="NCBI Taxonomy" id="2777977"/>
    <lineage>
        <taxon>Bacteria</taxon>
        <taxon>Bacillati</taxon>
        <taxon>Cyanobacteriota</taxon>
        <taxon>Cyanophyceae</taxon>
        <taxon>Leptolyngbyales</taxon>
        <taxon>Leptolyngbyaceae</taxon>
        <taxon>Romeriopsis</taxon>
        <taxon>Romeriopsis navalis</taxon>
    </lineage>
</organism>
<evidence type="ECO:0000313" key="1">
    <source>
        <dbReference type="EMBL" id="MBE9031416.1"/>
    </source>
</evidence>
<gene>
    <name evidence="1" type="ORF">IQ266_16905</name>
</gene>
<name>A0A928VMS3_9CYAN</name>
<sequence length="141" mass="15968">MERGLLWLPLLGLFFGLAWAGWNEYTKLEAYKVWATSFDRAKYDIRAVLGQSGMEMTWGVPDRSAPKDIQTFSLRDVEKIQLVVDGVVSDWQNPPTQGKKIALKFLRKAAQEPVNVPFTQIDLAARWATALQKDLKTLALT</sequence>
<accession>A0A928VMS3</accession>
<protein>
    <submittedName>
        <fullName evidence="1">Uncharacterized protein</fullName>
    </submittedName>
</protein>
<dbReference type="Proteomes" id="UP000625316">
    <property type="component" value="Unassembled WGS sequence"/>
</dbReference>
<keyword evidence="2" id="KW-1185">Reference proteome</keyword>
<dbReference type="AlphaFoldDB" id="A0A928VMS3"/>
<dbReference type="RefSeq" id="WP_264326242.1">
    <property type="nucleotide sequence ID" value="NZ_JADEXQ010000062.1"/>
</dbReference>
<dbReference type="EMBL" id="JADEXQ010000062">
    <property type="protein sequence ID" value="MBE9031416.1"/>
    <property type="molecule type" value="Genomic_DNA"/>
</dbReference>